<dbReference type="OrthoDB" id="9811749at2"/>
<comment type="caution">
    <text evidence="4">The sequence shown here is derived from an EMBL/GenBank/DDBJ whole genome shotgun (WGS) entry which is preliminary data.</text>
</comment>
<dbReference type="InterPro" id="IPR052016">
    <property type="entry name" value="Bact_Sigma-Reg"/>
</dbReference>
<dbReference type="InterPro" id="IPR036890">
    <property type="entry name" value="HATPase_C_sf"/>
</dbReference>
<dbReference type="Gene3D" id="3.60.40.10">
    <property type="entry name" value="PPM-type phosphatase domain"/>
    <property type="match status" value="1"/>
</dbReference>
<dbReference type="SUPFAM" id="SSF52172">
    <property type="entry name" value="CheY-like"/>
    <property type="match status" value="1"/>
</dbReference>
<sequence>MPRRLSILIAEDGAADRMLLAAIVGRQGHRVTTASNGAEAVRRFEGERPQLVLMDALMPVMDGFEAARQIKRLAGNELVPIIFLTSLTENEALVRCLEAGGDDFIAKPYNPIILEAKIQAMHRLRRLQATVLEQRDLIARRNQQLLDEQNAAKAIFDKVAHAGCLNAPNIRYRQSPRALFNGDLLLAAHAPAGRMFVLLGDFTGHGLPAAIGAMPLAETFYGMTAKGYSSNEILREINTKLKLILPVEMFCCATLLDINLEQGSLRVWNGGLPDGYLLRASGGERLPLRSRHLPLGVLDASSFDDSFETLPLAIGDRLLLMSDGILESCNADDELFGEQRLLAVMDANLEPCALFDEIEEALLAFHGQILDDMSLVEVSMIDQAVQVAFQPLDIYPLGSQQLRAKDWSVSFELRPSSLRTANPLPMTMQLLLQISPLRHRAGTIYTVLTELYANALEHGVLLLDSSLKCDANGFASYYQERQRRLDALTDGFVSIDLSVKSEDAKGCLRIGVRDSGPGFDVQGVLNKQYCAECLGGRGLRMISRLSDHFCWQPDGKALNVEFHWSGHA</sequence>
<dbReference type="PANTHER" id="PTHR43156">
    <property type="entry name" value="STAGE II SPORULATION PROTEIN E-RELATED"/>
    <property type="match status" value="1"/>
</dbReference>
<dbReference type="Pfam" id="PF07228">
    <property type="entry name" value="SpoIIE"/>
    <property type="match status" value="1"/>
</dbReference>
<evidence type="ECO:0000256" key="1">
    <source>
        <dbReference type="ARBA" id="ARBA00022801"/>
    </source>
</evidence>
<protein>
    <submittedName>
        <fullName evidence="4">Chemotaxis protein CheY</fullName>
    </submittedName>
</protein>
<evidence type="ECO:0000313" key="5">
    <source>
        <dbReference type="Proteomes" id="UP000032487"/>
    </source>
</evidence>
<dbReference type="Gene3D" id="3.30.565.10">
    <property type="entry name" value="Histidine kinase-like ATPase, C-terminal domain"/>
    <property type="match status" value="1"/>
</dbReference>
<dbReference type="SMART" id="SM00331">
    <property type="entry name" value="PP2C_SIG"/>
    <property type="match status" value="1"/>
</dbReference>
<keyword evidence="2" id="KW-0597">Phosphoprotein</keyword>
<organism evidence="4 5">
    <name type="scientific">Stutzerimonas stutzeri</name>
    <name type="common">Pseudomonas stutzeri</name>
    <dbReference type="NCBI Taxonomy" id="316"/>
    <lineage>
        <taxon>Bacteria</taxon>
        <taxon>Pseudomonadati</taxon>
        <taxon>Pseudomonadota</taxon>
        <taxon>Gammaproteobacteria</taxon>
        <taxon>Pseudomonadales</taxon>
        <taxon>Pseudomonadaceae</taxon>
        <taxon>Stutzerimonas</taxon>
    </lineage>
</organism>
<dbReference type="PROSITE" id="PS50110">
    <property type="entry name" value="RESPONSE_REGULATORY"/>
    <property type="match status" value="1"/>
</dbReference>
<feature type="modified residue" description="4-aspartylphosphate" evidence="2">
    <location>
        <position position="55"/>
    </location>
</feature>
<dbReference type="SUPFAM" id="SSF55874">
    <property type="entry name" value="ATPase domain of HSP90 chaperone/DNA topoisomerase II/histidine kinase"/>
    <property type="match status" value="1"/>
</dbReference>
<dbReference type="SMART" id="SM00448">
    <property type="entry name" value="REC"/>
    <property type="match status" value="1"/>
</dbReference>
<proteinExistence type="predicted"/>
<dbReference type="SUPFAM" id="SSF81606">
    <property type="entry name" value="PP2C-like"/>
    <property type="match status" value="1"/>
</dbReference>
<evidence type="ECO:0000313" key="4">
    <source>
        <dbReference type="EMBL" id="KJH80990.1"/>
    </source>
</evidence>
<dbReference type="CDD" id="cd16936">
    <property type="entry name" value="HATPase_RsbW-like"/>
    <property type="match status" value="1"/>
</dbReference>
<dbReference type="Proteomes" id="UP000032487">
    <property type="component" value="Unassembled WGS sequence"/>
</dbReference>
<dbReference type="PATRIC" id="fig|316.101.peg.1681"/>
<dbReference type="InterPro" id="IPR011006">
    <property type="entry name" value="CheY-like_superfamily"/>
</dbReference>
<dbReference type="GO" id="GO:0016791">
    <property type="term" value="F:phosphatase activity"/>
    <property type="evidence" value="ECO:0007669"/>
    <property type="project" value="TreeGrafter"/>
</dbReference>
<dbReference type="AlphaFoldDB" id="A0A0D9AIX0"/>
<evidence type="ECO:0000259" key="3">
    <source>
        <dbReference type="PROSITE" id="PS50110"/>
    </source>
</evidence>
<feature type="domain" description="Response regulatory" evidence="3">
    <location>
        <begin position="6"/>
        <end position="122"/>
    </location>
</feature>
<dbReference type="PANTHER" id="PTHR43156:SF2">
    <property type="entry name" value="STAGE II SPORULATION PROTEIN E"/>
    <property type="match status" value="1"/>
</dbReference>
<dbReference type="GO" id="GO:0000160">
    <property type="term" value="P:phosphorelay signal transduction system"/>
    <property type="evidence" value="ECO:0007669"/>
    <property type="project" value="InterPro"/>
</dbReference>
<dbReference type="Gene3D" id="3.40.50.2300">
    <property type="match status" value="1"/>
</dbReference>
<dbReference type="InterPro" id="IPR001789">
    <property type="entry name" value="Sig_transdc_resp-reg_receiver"/>
</dbReference>
<dbReference type="InterPro" id="IPR036457">
    <property type="entry name" value="PPM-type-like_dom_sf"/>
</dbReference>
<dbReference type="InterPro" id="IPR001932">
    <property type="entry name" value="PPM-type_phosphatase-like_dom"/>
</dbReference>
<dbReference type="Pfam" id="PF00072">
    <property type="entry name" value="Response_reg"/>
    <property type="match status" value="1"/>
</dbReference>
<dbReference type="EMBL" id="JYHV01000024">
    <property type="protein sequence ID" value="KJH80990.1"/>
    <property type="molecule type" value="Genomic_DNA"/>
</dbReference>
<gene>
    <name evidence="4" type="ORF">UF78_13530</name>
</gene>
<reference evidence="4 5" key="1">
    <citation type="submission" date="2015-02" db="EMBL/GenBank/DDBJ databases">
        <title>Draft genome sequence of Pseudomonas stutzeri NT0128 isolated from wheat (Triticum turgidum) rhizosphere.</title>
        <authorList>
            <person name="Tovi N."/>
            <person name="Frenk S."/>
            <person name="Hadar Y."/>
            <person name="Minz D."/>
        </authorList>
    </citation>
    <scope>NUCLEOTIDE SEQUENCE [LARGE SCALE GENOMIC DNA]</scope>
    <source>
        <strain evidence="4 5">NT0128</strain>
    </source>
</reference>
<accession>A0A0D9AIX0</accession>
<name>A0A0D9AIX0_STUST</name>
<evidence type="ECO:0000256" key="2">
    <source>
        <dbReference type="PROSITE-ProRule" id="PRU00169"/>
    </source>
</evidence>
<keyword evidence="1" id="KW-0378">Hydrolase</keyword>
<dbReference type="RefSeq" id="WP_045162736.1">
    <property type="nucleotide sequence ID" value="NZ_JYHV01000024.1"/>
</dbReference>